<evidence type="ECO:0000313" key="2">
    <source>
        <dbReference type="Proteomes" id="UP000299102"/>
    </source>
</evidence>
<organism evidence="1 2">
    <name type="scientific">Eumeta variegata</name>
    <name type="common">Bagworm moth</name>
    <name type="synonym">Eumeta japonica</name>
    <dbReference type="NCBI Taxonomy" id="151549"/>
    <lineage>
        <taxon>Eukaryota</taxon>
        <taxon>Metazoa</taxon>
        <taxon>Ecdysozoa</taxon>
        <taxon>Arthropoda</taxon>
        <taxon>Hexapoda</taxon>
        <taxon>Insecta</taxon>
        <taxon>Pterygota</taxon>
        <taxon>Neoptera</taxon>
        <taxon>Endopterygota</taxon>
        <taxon>Lepidoptera</taxon>
        <taxon>Glossata</taxon>
        <taxon>Ditrysia</taxon>
        <taxon>Tineoidea</taxon>
        <taxon>Psychidae</taxon>
        <taxon>Oiketicinae</taxon>
        <taxon>Eumeta</taxon>
    </lineage>
</organism>
<accession>A0A4C1WCL4</accession>
<name>A0A4C1WCL4_EUMVA</name>
<gene>
    <name evidence="1" type="ORF">EVAR_33593_1</name>
</gene>
<reference evidence="1 2" key="1">
    <citation type="journal article" date="2019" name="Commun. Biol.">
        <title>The bagworm genome reveals a unique fibroin gene that provides high tensile strength.</title>
        <authorList>
            <person name="Kono N."/>
            <person name="Nakamura H."/>
            <person name="Ohtoshi R."/>
            <person name="Tomita M."/>
            <person name="Numata K."/>
            <person name="Arakawa K."/>
        </authorList>
    </citation>
    <scope>NUCLEOTIDE SEQUENCE [LARGE SCALE GENOMIC DNA]</scope>
</reference>
<dbReference type="EMBL" id="BGZK01000512">
    <property type="protein sequence ID" value="GBP47877.1"/>
    <property type="molecule type" value="Genomic_DNA"/>
</dbReference>
<dbReference type="AlphaFoldDB" id="A0A4C1WCL4"/>
<keyword evidence="2" id="KW-1185">Reference proteome</keyword>
<comment type="caution">
    <text evidence="1">The sequence shown here is derived from an EMBL/GenBank/DDBJ whole genome shotgun (WGS) entry which is preliminary data.</text>
</comment>
<proteinExistence type="predicted"/>
<dbReference type="OrthoDB" id="16066at2759"/>
<evidence type="ECO:0000313" key="1">
    <source>
        <dbReference type="EMBL" id="GBP47877.1"/>
    </source>
</evidence>
<dbReference type="Proteomes" id="UP000299102">
    <property type="component" value="Unassembled WGS sequence"/>
</dbReference>
<protein>
    <submittedName>
        <fullName evidence="1">Uncharacterized protein</fullName>
    </submittedName>
</protein>
<sequence length="128" mass="15087">MKQRLLQLNLFLSEWKGRVPFTFLCLSLSLLGWLTMPEWKGRVPLTRSHCERITLNGIEIDMLQHQQVEIYDRADTTDNFPRRCIFYAKFYGDPLNGMEVVYWIASLWGKSQQSNKPSPFERTVPMKS</sequence>